<accession>A0A2P2PR84</accession>
<reference evidence="1" key="1">
    <citation type="submission" date="2018-02" db="EMBL/GenBank/DDBJ databases">
        <title>Rhizophora mucronata_Transcriptome.</title>
        <authorList>
            <person name="Meera S.P."/>
            <person name="Sreeshan A."/>
            <person name="Augustine A."/>
        </authorList>
    </citation>
    <scope>NUCLEOTIDE SEQUENCE</scope>
    <source>
        <tissue evidence="1">Leaf</tissue>
    </source>
</reference>
<dbReference type="EMBL" id="GGEC01076665">
    <property type="protein sequence ID" value="MBX57149.1"/>
    <property type="molecule type" value="Transcribed_RNA"/>
</dbReference>
<dbReference type="AlphaFoldDB" id="A0A2P2PR84"/>
<evidence type="ECO:0000313" key="1">
    <source>
        <dbReference type="EMBL" id="MBX57149.1"/>
    </source>
</evidence>
<proteinExistence type="predicted"/>
<organism evidence="1">
    <name type="scientific">Rhizophora mucronata</name>
    <name type="common">Asiatic mangrove</name>
    <dbReference type="NCBI Taxonomy" id="61149"/>
    <lineage>
        <taxon>Eukaryota</taxon>
        <taxon>Viridiplantae</taxon>
        <taxon>Streptophyta</taxon>
        <taxon>Embryophyta</taxon>
        <taxon>Tracheophyta</taxon>
        <taxon>Spermatophyta</taxon>
        <taxon>Magnoliopsida</taxon>
        <taxon>eudicotyledons</taxon>
        <taxon>Gunneridae</taxon>
        <taxon>Pentapetalae</taxon>
        <taxon>rosids</taxon>
        <taxon>fabids</taxon>
        <taxon>Malpighiales</taxon>
        <taxon>Rhizophoraceae</taxon>
        <taxon>Rhizophora</taxon>
    </lineage>
</organism>
<name>A0A2P2PR84_RHIMU</name>
<sequence length="42" mass="4878">MNPNWLTGPLTSWGSYIIRRATSVTTPMIQNRSTRISSWMHQ</sequence>
<protein>
    <submittedName>
        <fullName evidence="1">Uncharacterized protein</fullName>
    </submittedName>
</protein>